<keyword evidence="5 10" id="KW-0547">Nucleotide-binding</keyword>
<evidence type="ECO:0000256" key="8">
    <source>
        <dbReference type="ARBA" id="ARBA00022842"/>
    </source>
</evidence>
<dbReference type="PANTHER" id="PTHR39643:SF1">
    <property type="entry name" value="CCA-ADDING ENZYME"/>
    <property type="match status" value="1"/>
</dbReference>
<dbReference type="AlphaFoldDB" id="A0A7K4BZ40"/>
<dbReference type="EMBL" id="JAAZKV010000009">
    <property type="protein sequence ID" value="NMA44411.1"/>
    <property type="molecule type" value="Genomic_DNA"/>
</dbReference>
<feature type="binding site" evidence="10">
    <location>
        <position position="113"/>
    </location>
    <ligand>
        <name>Mg(2+)</name>
        <dbReference type="ChEBI" id="CHEBI:18420"/>
    </ligand>
</feature>
<feature type="domain" description="CCA-adding enzyme C-terminal" evidence="13">
    <location>
        <begin position="293"/>
        <end position="404"/>
    </location>
</feature>
<keyword evidence="6 10" id="KW-0692">RNA repair</keyword>
<dbReference type="Pfam" id="PF09249">
    <property type="entry name" value="tRNA_NucTransf2"/>
    <property type="match status" value="1"/>
</dbReference>
<dbReference type="PANTHER" id="PTHR39643">
    <property type="entry name" value="CCA-ADDING ENZYME"/>
    <property type="match status" value="1"/>
</dbReference>
<feature type="binding site" evidence="10">
    <location>
        <position position="136"/>
    </location>
    <ligand>
        <name>ATP</name>
        <dbReference type="ChEBI" id="CHEBI:30616"/>
    </ligand>
</feature>
<protein>
    <recommendedName>
        <fullName evidence="10">CCA-adding enzyme</fullName>
        <ecNumber evidence="10">2.7.7.72</ecNumber>
    </recommendedName>
    <alternativeName>
        <fullName evidence="10">CCA tRNA nucleotidyltransferase</fullName>
    </alternativeName>
    <alternativeName>
        <fullName evidence="10">tRNA CCA-pyrophosphorylase</fullName>
    </alternativeName>
    <alternativeName>
        <fullName evidence="10">tRNA adenylyl-/cytidylyl- transferase</fullName>
    </alternativeName>
    <alternativeName>
        <fullName evidence="10">tRNA nucleotidyltransferase</fullName>
    </alternativeName>
    <alternativeName>
        <fullName evidence="10">tRNA-NT</fullName>
    </alternativeName>
</protein>
<keyword evidence="1 10" id="KW-0808">Transferase</keyword>
<dbReference type="EC" id="2.7.7.72" evidence="10"/>
<name>A0A7K4BZ40_9ARCH</name>
<dbReference type="GO" id="GO:0000287">
    <property type="term" value="F:magnesium ion binding"/>
    <property type="evidence" value="ECO:0007669"/>
    <property type="project" value="UniProtKB-UniRule"/>
</dbReference>
<evidence type="ECO:0000259" key="12">
    <source>
        <dbReference type="Pfam" id="PF09249"/>
    </source>
</evidence>
<comment type="catalytic activity">
    <reaction evidence="10">
        <text>a tRNA precursor + 2 CTP + ATP = a tRNA with a 3' CCA end + 3 diphosphate</text>
        <dbReference type="Rhea" id="RHEA:14433"/>
        <dbReference type="Rhea" id="RHEA-COMP:10465"/>
        <dbReference type="Rhea" id="RHEA-COMP:10468"/>
        <dbReference type="ChEBI" id="CHEBI:30616"/>
        <dbReference type="ChEBI" id="CHEBI:33019"/>
        <dbReference type="ChEBI" id="CHEBI:37563"/>
        <dbReference type="ChEBI" id="CHEBI:74896"/>
        <dbReference type="ChEBI" id="CHEBI:83071"/>
        <dbReference type="EC" id="2.7.7.72"/>
    </reaction>
</comment>
<comment type="cofactor">
    <cofactor evidence="10">
        <name>Mg(2+)</name>
        <dbReference type="ChEBI" id="CHEBI:18420"/>
    </cofactor>
</comment>
<dbReference type="InterPro" id="IPR043519">
    <property type="entry name" value="NT_sf"/>
</dbReference>
<evidence type="ECO:0000313" key="15">
    <source>
        <dbReference type="Proteomes" id="UP000526302"/>
    </source>
</evidence>
<dbReference type="InterPro" id="IPR042090">
    <property type="entry name" value="CCA_tRNA_nucleotrans_2"/>
</dbReference>
<keyword evidence="7 10" id="KW-0067">ATP-binding</keyword>
<dbReference type="InterPro" id="IPR008229">
    <property type="entry name" value="CCA-adding_arc"/>
</dbReference>
<dbReference type="PIRSF" id="PIRSF005335">
    <property type="entry name" value="CCA_arch"/>
    <property type="match status" value="1"/>
</dbReference>
<comment type="similarity">
    <text evidence="10">Belongs to the tRNA nucleotidyltransferase/poly(A) polymerase family. Archaeal CCA-adding enzyme subfamily.</text>
</comment>
<evidence type="ECO:0000256" key="1">
    <source>
        <dbReference type="ARBA" id="ARBA00022679"/>
    </source>
</evidence>
<keyword evidence="2 10" id="KW-0819">tRNA processing</keyword>
<evidence type="ECO:0000256" key="9">
    <source>
        <dbReference type="ARBA" id="ARBA00022884"/>
    </source>
</evidence>
<evidence type="ECO:0000313" key="14">
    <source>
        <dbReference type="EMBL" id="NMA44411.1"/>
    </source>
</evidence>
<proteinExistence type="inferred from homology"/>
<dbReference type="Pfam" id="PF21133">
    <property type="entry name" value="CAA_C"/>
    <property type="match status" value="1"/>
</dbReference>
<feature type="binding site" evidence="10">
    <location>
        <position position="51"/>
    </location>
    <ligand>
        <name>ATP</name>
        <dbReference type="ChEBI" id="CHEBI:30616"/>
    </ligand>
</feature>
<keyword evidence="8 10" id="KW-0460">Magnesium</keyword>
<comment type="miscellaneous">
    <text evidence="10">A single active site specifically recognizes both ATP and CTP and is responsible for their addition.</text>
</comment>
<feature type="binding site" evidence="10">
    <location>
        <position position="165"/>
    </location>
    <ligand>
        <name>ATP</name>
        <dbReference type="ChEBI" id="CHEBI:30616"/>
    </ligand>
</feature>
<feature type="binding site" evidence="10">
    <location>
        <position position="156"/>
    </location>
    <ligand>
        <name>CTP</name>
        <dbReference type="ChEBI" id="CHEBI:37563"/>
    </ligand>
</feature>
<feature type="binding site" evidence="10">
    <location>
        <position position="62"/>
    </location>
    <ligand>
        <name>Mg(2+)</name>
        <dbReference type="ChEBI" id="CHEBI:18420"/>
    </ligand>
</feature>
<evidence type="ECO:0000256" key="7">
    <source>
        <dbReference type="ARBA" id="ARBA00022840"/>
    </source>
</evidence>
<dbReference type="Gene3D" id="3.30.460.10">
    <property type="entry name" value="Beta Polymerase, domain 2"/>
    <property type="match status" value="1"/>
</dbReference>
<evidence type="ECO:0000256" key="4">
    <source>
        <dbReference type="ARBA" id="ARBA00022723"/>
    </source>
</evidence>
<evidence type="ECO:0000256" key="3">
    <source>
        <dbReference type="ARBA" id="ARBA00022695"/>
    </source>
</evidence>
<dbReference type="InterPro" id="IPR011068">
    <property type="entry name" value="NuclTrfase_I-like_C"/>
</dbReference>
<dbReference type="GO" id="GO:0042245">
    <property type="term" value="P:RNA repair"/>
    <property type="evidence" value="ECO:0007669"/>
    <property type="project" value="UniProtKB-KW"/>
</dbReference>
<reference evidence="14 15" key="1">
    <citation type="journal article" date="2020" name="Biotechnol. Biofuels">
        <title>New insights from the biogas microbiome by comprehensive genome-resolved metagenomics of nearly 1600 species originating from multiple anaerobic digesters.</title>
        <authorList>
            <person name="Campanaro S."/>
            <person name="Treu L."/>
            <person name="Rodriguez-R L.M."/>
            <person name="Kovalovszki A."/>
            <person name="Ziels R.M."/>
            <person name="Maus I."/>
            <person name="Zhu X."/>
            <person name="Kougias P.G."/>
            <person name="Basile A."/>
            <person name="Luo G."/>
            <person name="Schluter A."/>
            <person name="Konstantinidis K.T."/>
            <person name="Angelidaki I."/>
        </authorList>
    </citation>
    <scope>NUCLEOTIDE SEQUENCE [LARGE SCALE GENOMIC DNA]</scope>
    <source>
        <strain evidence="14">AS22ysBPME_79</strain>
    </source>
</reference>
<feature type="binding site" evidence="10">
    <location>
        <position position="48"/>
    </location>
    <ligand>
        <name>CTP</name>
        <dbReference type="ChEBI" id="CHEBI:37563"/>
    </ligand>
</feature>
<dbReference type="CDD" id="cd05400">
    <property type="entry name" value="NT_2-5OAS_ClassI-CCAase"/>
    <property type="match status" value="1"/>
</dbReference>
<accession>A0A7K4BZ40</accession>
<dbReference type="GO" id="GO:0001680">
    <property type="term" value="P:tRNA 3'-terminal CCA addition"/>
    <property type="evidence" value="ECO:0007669"/>
    <property type="project" value="UniProtKB-UniRule"/>
</dbReference>
<dbReference type="GO" id="GO:0004810">
    <property type="term" value="F:CCA tRNA nucleotidyltransferase activity"/>
    <property type="evidence" value="ECO:0007669"/>
    <property type="project" value="UniProtKB-UniRule"/>
</dbReference>
<dbReference type="InterPro" id="IPR015329">
    <property type="entry name" value="tRNA_NucTransf2"/>
</dbReference>
<feature type="binding site" evidence="10">
    <location>
        <position position="60"/>
    </location>
    <ligand>
        <name>Mg(2+)</name>
        <dbReference type="ChEBI" id="CHEBI:18420"/>
    </ligand>
</feature>
<dbReference type="InterPro" id="IPR002934">
    <property type="entry name" value="Polymerase_NTP_transf_dom"/>
</dbReference>
<dbReference type="InterPro" id="IPR048833">
    <property type="entry name" value="CAA_C"/>
</dbReference>
<dbReference type="Pfam" id="PF01909">
    <property type="entry name" value="NTP_transf_2"/>
    <property type="match status" value="1"/>
</dbReference>
<dbReference type="SUPFAM" id="SSF81631">
    <property type="entry name" value="PAP/OAS1 substrate-binding domain"/>
    <property type="match status" value="1"/>
</dbReference>
<feature type="binding site" evidence="10">
    <location>
        <position position="165"/>
    </location>
    <ligand>
        <name>CTP</name>
        <dbReference type="ChEBI" id="CHEBI:37563"/>
    </ligand>
</feature>
<dbReference type="Gene3D" id="1.10.1410.30">
    <property type="entry name" value="CCA tRNA nucleotidyltransferase, domain 2"/>
    <property type="match status" value="1"/>
</dbReference>
<feature type="binding site" evidence="10">
    <location>
        <position position="48"/>
    </location>
    <ligand>
        <name>ATP</name>
        <dbReference type="ChEBI" id="CHEBI:30616"/>
    </ligand>
</feature>
<gene>
    <name evidence="10 14" type="primary">cca</name>
    <name evidence="14" type="ORF">GX950_01190</name>
</gene>
<sequence>MKKLYKKVLKQITPTKKEKNLEKKIFKEIEEKIMKIKGRHSCVNWCGSSARDTHLRNDRDLDLFIMFDTELSEKELEKKGLKIGKMVFKGQKWEKAYSQHPYIRGIYKGFDVEIVPSYKVNSGTEIKSAVDRTPFHNKYILNKIKEKQKQEVRLLKQFMKGIDAYGADLKNCSMPGYALELLIIHYETFENAIKEISKWNKGKIILFENAKEKHAEQFKGAPLIIIDPVDAHRNVASALSNEQFQRLVYAAKRFLGNPNEKFFFKEKTKKLTKKELKNELEKRELIAIKSIFPKKILPDLFWGQLRRFLKKSETHLKEHDFIVERSHLWSDEKEIVFIFTLREKNLQKIKTITGPHATDKENSKKFLDKKRKIVAGPYIKDGRITIDIERKETQSKKVLENFLKKMQKQEKEALQIFCKKAKVLDEKEIIKHYKGEFAEYLTRYIKGKEIFE</sequence>
<dbReference type="Gene3D" id="3.30.70.1550">
    <property type="entry name" value="Archaeal tRNA CCA-adding enzyme catalytic domain"/>
    <property type="match status" value="1"/>
</dbReference>
<evidence type="ECO:0000259" key="11">
    <source>
        <dbReference type="Pfam" id="PF01909"/>
    </source>
</evidence>
<dbReference type="SUPFAM" id="SSF81301">
    <property type="entry name" value="Nucleotidyltransferase"/>
    <property type="match status" value="1"/>
</dbReference>
<evidence type="ECO:0000256" key="5">
    <source>
        <dbReference type="ARBA" id="ARBA00022741"/>
    </source>
</evidence>
<dbReference type="SUPFAM" id="SSF55003">
    <property type="entry name" value="PAP/Archaeal CCA-adding enzyme, C-terminal domain"/>
    <property type="match status" value="1"/>
</dbReference>
<evidence type="ECO:0000256" key="2">
    <source>
        <dbReference type="ARBA" id="ARBA00022694"/>
    </source>
</evidence>
<feature type="domain" description="Polymerase nucleotidyl transferase" evidence="11">
    <location>
        <begin position="47"/>
        <end position="135"/>
    </location>
</feature>
<evidence type="ECO:0000256" key="6">
    <source>
        <dbReference type="ARBA" id="ARBA00022800"/>
    </source>
</evidence>
<dbReference type="Gene3D" id="3.30.70.590">
    <property type="entry name" value="Poly(A) polymerase predicted RNA binding domain"/>
    <property type="match status" value="1"/>
</dbReference>
<feature type="binding site" evidence="10">
    <location>
        <position position="51"/>
    </location>
    <ligand>
        <name>CTP</name>
        <dbReference type="ChEBI" id="CHEBI:37563"/>
    </ligand>
</feature>
<keyword evidence="4 10" id="KW-0479">Metal-binding</keyword>
<dbReference type="GO" id="GO:0000049">
    <property type="term" value="F:tRNA binding"/>
    <property type="evidence" value="ECO:0007669"/>
    <property type="project" value="UniProtKB-UniRule"/>
</dbReference>
<comment type="function">
    <text evidence="10">Catalyzes the addition and repair of the essential 3'-terminal CCA sequence in tRNAs without using a nucleic acid template. Adds these three nucleotides in the order of C, C, and A to the tRNA nucleotide-73, using CTP and ATP as substrates and producing inorganic pyrophosphate. tRNA 3'-terminal CCA addition is required both for tRNA processing and repair. Also involved in tRNA surveillance by mediating tandem CCA addition to generate a CCACCA at the 3' terminus of unstable tRNAs. While stable tRNAs receive only 3'-terminal CCA, unstable tRNAs are marked with CCACCA and rapidly degraded.</text>
</comment>
<organism evidence="14 15">
    <name type="scientific">Candidatus Iainarchaeum sp</name>
    <dbReference type="NCBI Taxonomy" id="3101447"/>
    <lineage>
        <taxon>Archaea</taxon>
        <taxon>Candidatus Iainarchaeota</taxon>
        <taxon>Candidatus Iainarchaeia</taxon>
        <taxon>Candidatus Iainarchaeales</taxon>
        <taxon>Candidatus Iainarchaeaceae</taxon>
        <taxon>Candidatus Iainarchaeum</taxon>
    </lineage>
</organism>
<evidence type="ECO:0000259" key="13">
    <source>
        <dbReference type="Pfam" id="PF21133"/>
    </source>
</evidence>
<dbReference type="GO" id="GO:0005524">
    <property type="term" value="F:ATP binding"/>
    <property type="evidence" value="ECO:0007669"/>
    <property type="project" value="UniProtKB-UniRule"/>
</dbReference>
<dbReference type="HAMAP" id="MF_01264">
    <property type="entry name" value="CCA_arch"/>
    <property type="match status" value="1"/>
</dbReference>
<comment type="catalytic activity">
    <reaction evidence="10">
        <text>a tRNA with a 3' CCA end + 2 CTP + ATP = a tRNA with a 3' CCACCA end + 3 diphosphate</text>
        <dbReference type="Rhea" id="RHEA:76235"/>
        <dbReference type="Rhea" id="RHEA-COMP:10468"/>
        <dbReference type="Rhea" id="RHEA-COMP:18655"/>
        <dbReference type="ChEBI" id="CHEBI:30616"/>
        <dbReference type="ChEBI" id="CHEBI:33019"/>
        <dbReference type="ChEBI" id="CHEBI:37563"/>
        <dbReference type="ChEBI" id="CHEBI:83071"/>
        <dbReference type="ChEBI" id="CHEBI:195187"/>
    </reaction>
</comment>
<feature type="binding site" evidence="10">
    <location>
        <position position="136"/>
    </location>
    <ligand>
        <name>CTP</name>
        <dbReference type="ChEBI" id="CHEBI:37563"/>
    </ligand>
</feature>
<dbReference type="InterPro" id="IPR006116">
    <property type="entry name" value="NT_2-5OAS_ClassI-CCAase"/>
</dbReference>
<feature type="binding site" evidence="10">
    <location>
        <position position="156"/>
    </location>
    <ligand>
        <name>ATP</name>
        <dbReference type="ChEBI" id="CHEBI:30616"/>
    </ligand>
</feature>
<dbReference type="Proteomes" id="UP000526302">
    <property type="component" value="Unassembled WGS sequence"/>
</dbReference>
<evidence type="ECO:0000256" key="10">
    <source>
        <dbReference type="HAMAP-Rule" id="MF_01264"/>
    </source>
</evidence>
<keyword evidence="9 10" id="KW-0694">RNA-binding</keyword>
<keyword evidence="3 10" id="KW-0548">Nucleotidyltransferase</keyword>
<feature type="domain" description="tRNA nucleotidyltransferase substrate binding" evidence="12">
    <location>
        <begin position="151"/>
        <end position="264"/>
    </location>
</feature>
<comment type="caution">
    <text evidence="14">The sequence shown here is derived from an EMBL/GenBank/DDBJ whole genome shotgun (WGS) entry which is preliminary data.</text>
</comment>
<dbReference type="NCBIfam" id="TIGR03671">
    <property type="entry name" value="cca_archaeal"/>
    <property type="match status" value="1"/>
</dbReference>
<comment type="subunit">
    <text evidence="10">Homodimer.</text>
</comment>